<evidence type="ECO:0000256" key="9">
    <source>
        <dbReference type="ARBA" id="ARBA00022989"/>
    </source>
</evidence>
<keyword evidence="9 13" id="KW-1133">Transmembrane helix</keyword>
<dbReference type="SUPFAM" id="SSF81342">
    <property type="entry name" value="Transmembrane di-heme cytochromes"/>
    <property type="match status" value="1"/>
</dbReference>
<dbReference type="InterPro" id="IPR052168">
    <property type="entry name" value="Cytochrome_b561_oxidase"/>
</dbReference>
<keyword evidence="5" id="KW-0349">Heme</keyword>
<accession>A0ABW4KTG0</accession>
<evidence type="ECO:0000313" key="15">
    <source>
        <dbReference type="EMBL" id="MFD1710081.1"/>
    </source>
</evidence>
<feature type="transmembrane region" description="Helical" evidence="13">
    <location>
        <begin position="15"/>
        <end position="33"/>
    </location>
</feature>
<evidence type="ECO:0000256" key="11">
    <source>
        <dbReference type="ARBA" id="ARBA00023136"/>
    </source>
</evidence>
<evidence type="ECO:0000256" key="5">
    <source>
        <dbReference type="ARBA" id="ARBA00022617"/>
    </source>
</evidence>
<evidence type="ECO:0000313" key="16">
    <source>
        <dbReference type="Proteomes" id="UP001597304"/>
    </source>
</evidence>
<evidence type="ECO:0000256" key="12">
    <source>
        <dbReference type="ARBA" id="ARBA00037975"/>
    </source>
</evidence>
<reference evidence="16" key="1">
    <citation type="journal article" date="2019" name="Int. J. Syst. Evol. Microbiol.">
        <title>The Global Catalogue of Microorganisms (GCM) 10K type strain sequencing project: providing services to taxonomists for standard genome sequencing and annotation.</title>
        <authorList>
            <consortium name="The Broad Institute Genomics Platform"/>
            <consortium name="The Broad Institute Genome Sequencing Center for Infectious Disease"/>
            <person name="Wu L."/>
            <person name="Ma J."/>
        </authorList>
    </citation>
    <scope>NUCLEOTIDE SEQUENCE [LARGE SCALE GENOMIC DNA]</scope>
    <source>
        <strain evidence="16">LMG 29247</strain>
    </source>
</reference>
<evidence type="ECO:0000256" key="1">
    <source>
        <dbReference type="ARBA" id="ARBA00001970"/>
    </source>
</evidence>
<comment type="subcellular location">
    <subcellularLocation>
        <location evidence="2">Cell membrane</location>
        <topology evidence="2">Multi-pass membrane protein</topology>
    </subcellularLocation>
</comment>
<keyword evidence="11 13" id="KW-0472">Membrane</keyword>
<organism evidence="15 16">
    <name type="scientific">Ottowia flava</name>
    <dbReference type="NCBI Taxonomy" id="2675430"/>
    <lineage>
        <taxon>Bacteria</taxon>
        <taxon>Pseudomonadati</taxon>
        <taxon>Pseudomonadota</taxon>
        <taxon>Betaproteobacteria</taxon>
        <taxon>Burkholderiales</taxon>
        <taxon>Comamonadaceae</taxon>
        <taxon>Ottowia</taxon>
    </lineage>
</organism>
<evidence type="ECO:0000259" key="14">
    <source>
        <dbReference type="Pfam" id="PF01292"/>
    </source>
</evidence>
<keyword evidence="10" id="KW-0408">Iron</keyword>
<dbReference type="EMBL" id="JBHUEJ010000015">
    <property type="protein sequence ID" value="MFD1710081.1"/>
    <property type="molecule type" value="Genomic_DNA"/>
</dbReference>
<sequence>MTPDNAARYGSFSRFLHWTMALGIGWMLVSAITHSLAKDSGLDAFMWPTHKHVGSALMVLVVVRLLWALVNTARRPASLSLAAKLGHWALYALMFAIPLIGLLRQYGSARAFSPLGLPVFPGRDESTKIQWMTDLGGALHGELGWVLLAAVLGHIAMAWWHRRSPTDNVLPRMIGSSASAR</sequence>
<proteinExistence type="inferred from homology"/>
<evidence type="ECO:0000256" key="6">
    <source>
        <dbReference type="ARBA" id="ARBA00022692"/>
    </source>
</evidence>
<dbReference type="PANTHER" id="PTHR30529">
    <property type="entry name" value="CYTOCHROME B561"/>
    <property type="match status" value="1"/>
</dbReference>
<evidence type="ECO:0000256" key="10">
    <source>
        <dbReference type="ARBA" id="ARBA00023004"/>
    </source>
</evidence>
<name>A0ABW4KTG0_9BURK</name>
<comment type="cofactor">
    <cofactor evidence="1">
        <name>heme b</name>
        <dbReference type="ChEBI" id="CHEBI:60344"/>
    </cofactor>
</comment>
<evidence type="ECO:0000256" key="2">
    <source>
        <dbReference type="ARBA" id="ARBA00004651"/>
    </source>
</evidence>
<keyword evidence="3" id="KW-0813">Transport</keyword>
<evidence type="ECO:0000256" key="8">
    <source>
        <dbReference type="ARBA" id="ARBA00022982"/>
    </source>
</evidence>
<keyword evidence="7" id="KW-0479">Metal-binding</keyword>
<keyword evidence="6 13" id="KW-0812">Transmembrane</keyword>
<keyword evidence="8" id="KW-0249">Electron transport</keyword>
<dbReference type="RefSeq" id="WP_147911850.1">
    <property type="nucleotide sequence ID" value="NZ_JBHUEJ010000015.1"/>
</dbReference>
<protein>
    <submittedName>
        <fullName evidence="15">Cytochrome b</fullName>
    </submittedName>
</protein>
<evidence type="ECO:0000256" key="4">
    <source>
        <dbReference type="ARBA" id="ARBA00022475"/>
    </source>
</evidence>
<dbReference type="Gene3D" id="1.20.950.20">
    <property type="entry name" value="Transmembrane di-heme cytochromes, Chain C"/>
    <property type="match status" value="1"/>
</dbReference>
<evidence type="ECO:0000256" key="3">
    <source>
        <dbReference type="ARBA" id="ARBA00022448"/>
    </source>
</evidence>
<dbReference type="PANTHER" id="PTHR30529:SF1">
    <property type="entry name" value="CYTOCHROME B561 HOMOLOG 2"/>
    <property type="match status" value="1"/>
</dbReference>
<keyword evidence="4" id="KW-1003">Cell membrane</keyword>
<dbReference type="InterPro" id="IPR011577">
    <property type="entry name" value="Cyt_b561_bac/Ni-Hgenase"/>
</dbReference>
<evidence type="ECO:0000256" key="13">
    <source>
        <dbReference type="SAM" id="Phobius"/>
    </source>
</evidence>
<feature type="domain" description="Cytochrome b561 bacterial/Ni-hydrogenase" evidence="14">
    <location>
        <begin position="8"/>
        <end position="175"/>
    </location>
</feature>
<dbReference type="Proteomes" id="UP001597304">
    <property type="component" value="Unassembled WGS sequence"/>
</dbReference>
<gene>
    <name evidence="15" type="ORF">ACFSF0_05665</name>
</gene>
<comment type="similarity">
    <text evidence="12">Belongs to the cytochrome b561 family.</text>
</comment>
<comment type="caution">
    <text evidence="15">The sequence shown here is derived from an EMBL/GenBank/DDBJ whole genome shotgun (WGS) entry which is preliminary data.</text>
</comment>
<feature type="transmembrane region" description="Helical" evidence="13">
    <location>
        <begin position="143"/>
        <end position="160"/>
    </location>
</feature>
<dbReference type="Pfam" id="PF01292">
    <property type="entry name" value="Ni_hydr_CYTB"/>
    <property type="match status" value="1"/>
</dbReference>
<dbReference type="InterPro" id="IPR016174">
    <property type="entry name" value="Di-haem_cyt_TM"/>
</dbReference>
<keyword evidence="16" id="KW-1185">Reference proteome</keyword>
<evidence type="ECO:0000256" key="7">
    <source>
        <dbReference type="ARBA" id="ARBA00022723"/>
    </source>
</evidence>
<feature type="transmembrane region" description="Helical" evidence="13">
    <location>
        <begin position="53"/>
        <end position="73"/>
    </location>
</feature>
<feature type="transmembrane region" description="Helical" evidence="13">
    <location>
        <begin position="85"/>
        <end position="103"/>
    </location>
</feature>